<dbReference type="Proteomes" id="UP000266778">
    <property type="component" value="Chromosome"/>
</dbReference>
<name>A0A3S5WYH0_AERCA</name>
<sequence length="706" mass="78786">MTSLTHCSVLAMTLVALPALASGDGDGCGFWLTDCPLPTYPLYLNENDTRGNLLMLLGDAQHHPLPFTLPADPLNERSQPLFYLTRLPQPEEVEDPALREQLGSRLAAYDPSLPPLLEHYAGHDSLYGHAISNSLSSVSAFLDALEQSEVPAPERTSLLRSRLLILGQQESPAPATEMSDAALEWQGYLQAARHFYESRFEEARAGFAALQQAKAPWVAESATYMVMRTEINLAMKEAKDEYGDQDVTRSDKEALRRAMAQGQAYLAAYPQGRYASSTRGLFRRIQWMAGDLGALRDAYDEAMATRQPLPALEALVNEIDLTLLSGDAYRHQAAYQDSAQPALLFVNALRGLRPTYERPRDWQDAQLDDAIAHLQKTGHQAQAAYLKAYALFLDKQFEQVLALPSLGQEDATLAFSHQMLRIWAWQGMKAFDKAEQALMALVASPLGQAQQAFVENVLADHWVRTGNTAAIFQPGSPITQLRIRAAVLKQEAEPALLRQQASQGPSAAERQIALHTLLVRDLIASDPATFLQDVALIPADYKEATPPADAPWEPVPNGDVRLSAFQWRGEGTPQGYHCRDLAQTLGTLVQRPDDGHALNCFGEYLRSRDPHIDLWQDREMIWGLAQDERPTFPSRLALYQAVMANPKAEPEDKSYALYRAIQCYAPSGYNSCDSQEIPKRTRQAWFNTLKQRYGNSVWARSLKYYW</sequence>
<gene>
    <name evidence="1" type="ORF">C1C91_14825</name>
</gene>
<proteinExistence type="predicted"/>
<organism evidence="1 2">
    <name type="scientific">Aeromonas caviae</name>
    <name type="common">Aeromonas punctata</name>
    <dbReference type="NCBI Taxonomy" id="648"/>
    <lineage>
        <taxon>Bacteria</taxon>
        <taxon>Pseudomonadati</taxon>
        <taxon>Pseudomonadota</taxon>
        <taxon>Gammaproteobacteria</taxon>
        <taxon>Aeromonadales</taxon>
        <taxon>Aeromonadaceae</taxon>
        <taxon>Aeromonas</taxon>
    </lineage>
</organism>
<dbReference type="RefSeq" id="WP_109113203.1">
    <property type="nucleotide sequence ID" value="NZ_JAPEEB010000014.1"/>
</dbReference>
<protein>
    <submittedName>
        <fullName evidence="1">Uncharacterized protein</fullName>
    </submittedName>
</protein>
<reference evidence="1" key="1">
    <citation type="journal article" date="2019" name="J Environ">
        <title>Genetic characterization and potential molecular dissemination mechanism of tet (31) gene in Aeromonas caviae from an oxytetracycline wastewater treatment system.</title>
        <authorList>
            <person name="Shi Y."/>
            <person name="Tian Z."/>
            <person name="Leclercq S.O."/>
            <person name="Zhang H."/>
            <person name="Yang M."/>
            <person name="Zhang Y."/>
        </authorList>
    </citation>
    <scope>NUCLEOTIDE SEQUENCE</scope>
    <source>
        <strain evidence="1">T25-39</strain>
    </source>
</reference>
<dbReference type="EMBL" id="CP025706">
    <property type="protein sequence ID" value="AXB06108.1"/>
    <property type="molecule type" value="Genomic_DNA"/>
</dbReference>
<accession>A0A3S5WYH0</accession>
<evidence type="ECO:0000313" key="2">
    <source>
        <dbReference type="Proteomes" id="UP000266778"/>
    </source>
</evidence>
<dbReference type="AlphaFoldDB" id="A0A3S5WYH0"/>
<evidence type="ECO:0000313" key="1">
    <source>
        <dbReference type="EMBL" id="AXB06108.1"/>
    </source>
</evidence>